<organism evidence="4 5">
    <name type="scientific">Plasmodiophora brassicae</name>
    <name type="common">Clubroot disease agent</name>
    <dbReference type="NCBI Taxonomy" id="37360"/>
    <lineage>
        <taxon>Eukaryota</taxon>
        <taxon>Sar</taxon>
        <taxon>Rhizaria</taxon>
        <taxon>Endomyxa</taxon>
        <taxon>Phytomyxea</taxon>
        <taxon>Plasmodiophorida</taxon>
        <taxon>Plasmodiophoridae</taxon>
        <taxon>Plasmodiophora</taxon>
    </lineage>
</organism>
<dbReference type="GO" id="GO:0016491">
    <property type="term" value="F:oxidoreductase activity"/>
    <property type="evidence" value="ECO:0007669"/>
    <property type="project" value="InterPro"/>
</dbReference>
<reference evidence="4 5" key="1">
    <citation type="submission" date="2015-02" db="EMBL/GenBank/DDBJ databases">
        <authorList>
            <person name="Chooi Y.-H."/>
        </authorList>
    </citation>
    <scope>NUCLEOTIDE SEQUENCE [LARGE SCALE GENOMIC DNA]</scope>
    <source>
        <strain evidence="4">E3</strain>
    </source>
</reference>
<dbReference type="InterPro" id="IPR050316">
    <property type="entry name" value="Tyrosinase/Hemocyanin"/>
</dbReference>
<gene>
    <name evidence="4" type="ORF">PBRA_000720</name>
</gene>
<name>A0A0G4IQ91_PLABS</name>
<dbReference type="EMBL" id="CDSF01000079">
    <property type="protein sequence ID" value="CEO97375.1"/>
    <property type="molecule type" value="Genomic_DNA"/>
</dbReference>
<evidence type="ECO:0000256" key="2">
    <source>
        <dbReference type="SAM" id="MobiDB-lite"/>
    </source>
</evidence>
<evidence type="ECO:0000259" key="3">
    <source>
        <dbReference type="PROSITE" id="PS00498"/>
    </source>
</evidence>
<dbReference type="Proteomes" id="UP000039324">
    <property type="component" value="Unassembled WGS sequence"/>
</dbReference>
<dbReference type="PROSITE" id="PS00498">
    <property type="entry name" value="TYROSINASE_2"/>
    <property type="match status" value="1"/>
</dbReference>
<evidence type="ECO:0000313" key="5">
    <source>
        <dbReference type="Proteomes" id="UP000039324"/>
    </source>
</evidence>
<keyword evidence="1" id="KW-0479">Metal-binding</keyword>
<dbReference type="SUPFAM" id="SSF48056">
    <property type="entry name" value="Di-copper centre-containing domain"/>
    <property type="match status" value="1"/>
</dbReference>
<dbReference type="PRINTS" id="PR00092">
    <property type="entry name" value="TYROSINASE"/>
</dbReference>
<feature type="domain" description="Tyrosinase copper-binding" evidence="3">
    <location>
        <begin position="220"/>
        <end position="231"/>
    </location>
</feature>
<keyword evidence="5" id="KW-1185">Reference proteome</keyword>
<feature type="region of interest" description="Disordered" evidence="2">
    <location>
        <begin position="277"/>
        <end position="306"/>
    </location>
</feature>
<dbReference type="GO" id="GO:0046872">
    <property type="term" value="F:metal ion binding"/>
    <property type="evidence" value="ECO:0007669"/>
    <property type="project" value="UniProtKB-KW"/>
</dbReference>
<dbReference type="Pfam" id="PF00264">
    <property type="entry name" value="Tyrosinase"/>
    <property type="match status" value="1"/>
</dbReference>
<dbReference type="OrthoDB" id="6132182at2759"/>
<proteinExistence type="predicted"/>
<sequence>LSLEPYPSIALFNFAYNRLTAMGARLAQSAVVAMVAMLALSCQAQSNGANLGARKEINSMTADEINAFRAAVQALYDSGDWVTIASDHGVPNAYCPHGSLKFLPWHRRFIARMETALGVPLPFWDWTKSGIPQACQDQTYTDANGNQLPNPLFAGPMAGGGMTTRAPVAVWPVESLQNQEQMAMSQTDWKDVSNTIEGAHNDVHGGIGGSMNELDYSAFDPIFWMHHNNVDRIWFRWQVQNQFAKYPEEATGPMQDSLGSFTGTTWIHDLSGWTRNSDSSQAVKNEQPIMNPDGTITSKSGRTSRRHGRNRAELGIFGGPPLPNFSVLQAGATFLPKSAAVASVPVPPHHAVNHMTSAASNKSTNATMAFASRFIANETDLTPSTIQVPIMLEKSVHLDPATRTSSEMPGYQPRPRVVMVLKSVPASRDPLRIDIFMKEVNIGWAFVFGMGNVGMIHFVTDRPVDITNPYHQVLNACDMKDVPAQMRFVQTNVRTGESKEIPPYQMSVEPMLF</sequence>
<dbReference type="InterPro" id="IPR008922">
    <property type="entry name" value="Di-copper_centre_dom_sf"/>
</dbReference>
<protein>
    <recommendedName>
        <fullName evidence="3">Tyrosinase copper-binding domain-containing protein</fullName>
    </recommendedName>
</protein>
<evidence type="ECO:0000256" key="1">
    <source>
        <dbReference type="ARBA" id="ARBA00022723"/>
    </source>
</evidence>
<dbReference type="PANTHER" id="PTHR11474">
    <property type="entry name" value="TYROSINASE FAMILY MEMBER"/>
    <property type="match status" value="1"/>
</dbReference>
<accession>A0A0G4IQ91</accession>
<feature type="non-terminal residue" evidence="4">
    <location>
        <position position="1"/>
    </location>
</feature>
<evidence type="ECO:0000313" key="4">
    <source>
        <dbReference type="EMBL" id="CEO97375.1"/>
    </source>
</evidence>
<dbReference type="Gene3D" id="1.10.1280.10">
    <property type="entry name" value="Di-copper center containing domain from catechol oxidase"/>
    <property type="match status" value="1"/>
</dbReference>
<dbReference type="AlphaFoldDB" id="A0A0G4IQ91"/>
<dbReference type="InterPro" id="IPR002227">
    <property type="entry name" value="Tyrosinase_Cu-bd"/>
</dbReference>
<dbReference type="STRING" id="37360.A0A0G4IQ91"/>